<dbReference type="AlphaFoldDB" id="A0AAV4RLR0"/>
<accession>A0AAV4RLR0</accession>
<organism evidence="2 3">
    <name type="scientific">Caerostris extrusa</name>
    <name type="common">Bark spider</name>
    <name type="synonym">Caerostris bankana</name>
    <dbReference type="NCBI Taxonomy" id="172846"/>
    <lineage>
        <taxon>Eukaryota</taxon>
        <taxon>Metazoa</taxon>
        <taxon>Ecdysozoa</taxon>
        <taxon>Arthropoda</taxon>
        <taxon>Chelicerata</taxon>
        <taxon>Arachnida</taxon>
        <taxon>Araneae</taxon>
        <taxon>Araneomorphae</taxon>
        <taxon>Entelegynae</taxon>
        <taxon>Araneoidea</taxon>
        <taxon>Araneidae</taxon>
        <taxon>Caerostris</taxon>
    </lineage>
</organism>
<comment type="caution">
    <text evidence="2">The sequence shown here is derived from an EMBL/GenBank/DDBJ whole genome shotgun (WGS) entry which is preliminary data.</text>
</comment>
<evidence type="ECO:0000313" key="3">
    <source>
        <dbReference type="Proteomes" id="UP001054945"/>
    </source>
</evidence>
<sequence length="89" mass="9883">MPFCGKKNLQFKKLIAQSMAQLGKSLVGHKTPPTPFQPQNGLSSTAGKIFPNSPEETRDGVGRNQQTINRKGVERFVSPLKKMQAWESK</sequence>
<proteinExistence type="predicted"/>
<feature type="region of interest" description="Disordered" evidence="1">
    <location>
        <begin position="26"/>
        <end position="64"/>
    </location>
</feature>
<name>A0AAV4RLR0_CAEEX</name>
<reference evidence="2 3" key="1">
    <citation type="submission" date="2021-06" db="EMBL/GenBank/DDBJ databases">
        <title>Caerostris extrusa draft genome.</title>
        <authorList>
            <person name="Kono N."/>
            <person name="Arakawa K."/>
        </authorList>
    </citation>
    <scope>NUCLEOTIDE SEQUENCE [LARGE SCALE GENOMIC DNA]</scope>
</reference>
<gene>
    <name evidence="2" type="ORF">CEXT_111351</name>
</gene>
<keyword evidence="3" id="KW-1185">Reference proteome</keyword>
<evidence type="ECO:0000256" key="1">
    <source>
        <dbReference type="SAM" id="MobiDB-lite"/>
    </source>
</evidence>
<dbReference type="EMBL" id="BPLR01008026">
    <property type="protein sequence ID" value="GIY21519.1"/>
    <property type="molecule type" value="Genomic_DNA"/>
</dbReference>
<protein>
    <submittedName>
        <fullName evidence="2">Uncharacterized protein</fullName>
    </submittedName>
</protein>
<evidence type="ECO:0000313" key="2">
    <source>
        <dbReference type="EMBL" id="GIY21519.1"/>
    </source>
</evidence>
<dbReference type="Proteomes" id="UP001054945">
    <property type="component" value="Unassembled WGS sequence"/>
</dbReference>
<feature type="compositionally biased region" description="Polar residues" evidence="1">
    <location>
        <begin position="37"/>
        <end position="46"/>
    </location>
</feature>